<evidence type="ECO:0000313" key="2">
    <source>
        <dbReference type="Proteomes" id="UP000240429"/>
    </source>
</evidence>
<comment type="caution">
    <text evidence="1">The sequence shown here is derived from an EMBL/GenBank/DDBJ whole genome shotgun (WGS) entry which is preliminary data.</text>
</comment>
<dbReference type="PANTHER" id="PTHR39335">
    <property type="entry name" value="BLL4220 PROTEIN"/>
    <property type="match status" value="1"/>
</dbReference>
<dbReference type="RefSeq" id="WP_107014363.1">
    <property type="nucleotide sequence ID" value="NZ_KZ679038.1"/>
</dbReference>
<name>A0A2P8QED1_9ACTN</name>
<evidence type="ECO:0008006" key="3">
    <source>
        <dbReference type="Google" id="ProtNLM"/>
    </source>
</evidence>
<reference evidence="1 2" key="1">
    <citation type="submission" date="2018-03" db="EMBL/GenBank/DDBJ databases">
        <title>Streptomyces dioscori sp. nov., a novel endophytic actinobacterium isolated from bulbil of Dioscorea bulbifera L.</title>
        <authorList>
            <person name="Zhikuan W."/>
        </authorList>
    </citation>
    <scope>NUCLEOTIDE SEQUENCE [LARGE SCALE GENOMIC DNA]</scope>
    <source>
        <strain evidence="1 2">A217</strain>
    </source>
</reference>
<dbReference type="OrthoDB" id="597632at2"/>
<dbReference type="NCBIfam" id="NF040526">
    <property type="entry name" value="SCO0930_lipo"/>
    <property type="match status" value="1"/>
</dbReference>
<keyword evidence="2" id="KW-1185">Reference proteome</keyword>
<dbReference type="AlphaFoldDB" id="A0A2P8QED1"/>
<gene>
    <name evidence="1" type="ORF">C6Y14_00185</name>
</gene>
<organism evidence="1 2">
    <name type="scientific">Streptomyces dioscori</name>
    <dbReference type="NCBI Taxonomy" id="2109333"/>
    <lineage>
        <taxon>Bacteria</taxon>
        <taxon>Bacillati</taxon>
        <taxon>Actinomycetota</taxon>
        <taxon>Actinomycetes</taxon>
        <taxon>Kitasatosporales</taxon>
        <taxon>Streptomycetaceae</taxon>
        <taxon>Streptomyces</taxon>
        <taxon>Streptomyces aurantiacus group</taxon>
    </lineage>
</organism>
<accession>A0A2P8QED1</accession>
<sequence length="321" mass="33774">MNTYSHTYSRTHNAMHLHGNHRRTAVAAGAMVLALALSACGADRPGEGGATQAGEKPSGKFELEVVEEPAVPLSSQGISVRQDEELGSVVVDSKGSTVYVSRADESRPGKSSCTDACATTWLPVPAREPATAQGVAQKLLGSITRADGVEQMTIAGKPLYTYAPGKKGDTAGQGIKDTWYAAAPDGTRAGTERPALGVLNSPGLGRVLQDRNGRTLYLFTKDTPWPMKTACDAKCLEKWTPSEPVTAADAKAAGLDPRVLFPFTTPGGGRQESFNCWPAYTFKGDKKPGDTNGQGVGGVWFAIKADIPRSDRGRTVPAAKG</sequence>
<dbReference type="Pfam" id="PF03640">
    <property type="entry name" value="Lipoprotein_15"/>
    <property type="match status" value="4"/>
</dbReference>
<dbReference type="PANTHER" id="PTHR39335:SF1">
    <property type="entry name" value="BLL4220 PROTEIN"/>
    <property type="match status" value="1"/>
</dbReference>
<evidence type="ECO:0000313" key="1">
    <source>
        <dbReference type="EMBL" id="PSM44609.1"/>
    </source>
</evidence>
<dbReference type="EMBL" id="PYBJ01000001">
    <property type="protein sequence ID" value="PSM44609.1"/>
    <property type="molecule type" value="Genomic_DNA"/>
</dbReference>
<dbReference type="InterPro" id="IPR047910">
    <property type="entry name" value="SCO0930-like"/>
</dbReference>
<proteinExistence type="predicted"/>
<protein>
    <recommendedName>
        <fullName evidence="3">Lipoprotein</fullName>
    </recommendedName>
</protein>
<dbReference type="InterPro" id="IPR005297">
    <property type="entry name" value="Lipoprotein_repeat"/>
</dbReference>
<dbReference type="Proteomes" id="UP000240429">
    <property type="component" value="Unassembled WGS sequence"/>
</dbReference>
<dbReference type="GO" id="GO:0043448">
    <property type="term" value="P:alkane catabolic process"/>
    <property type="evidence" value="ECO:0007669"/>
    <property type="project" value="TreeGrafter"/>
</dbReference>